<reference evidence="2" key="1">
    <citation type="journal article" date="2019" name="Int. J. Syst. Evol. Microbiol.">
        <title>The Global Catalogue of Microorganisms (GCM) 10K type strain sequencing project: providing services to taxonomists for standard genome sequencing and annotation.</title>
        <authorList>
            <consortium name="The Broad Institute Genomics Platform"/>
            <consortium name="The Broad Institute Genome Sequencing Center for Infectious Disease"/>
            <person name="Wu L."/>
            <person name="Ma J."/>
        </authorList>
    </citation>
    <scope>NUCLEOTIDE SEQUENCE [LARGE SCALE GENOMIC DNA]</scope>
    <source>
        <strain evidence="2">JCM 16702</strain>
    </source>
</reference>
<evidence type="ECO:0000313" key="1">
    <source>
        <dbReference type="EMBL" id="GAA4066103.1"/>
    </source>
</evidence>
<proteinExistence type="predicted"/>
<evidence type="ECO:0008006" key="3">
    <source>
        <dbReference type="Google" id="ProtNLM"/>
    </source>
</evidence>
<name>A0ABP7VF96_9ACTN</name>
<comment type="caution">
    <text evidence="1">The sequence shown here is derived from an EMBL/GenBank/DDBJ whole genome shotgun (WGS) entry which is preliminary data.</text>
</comment>
<dbReference type="RefSeq" id="WP_344944278.1">
    <property type="nucleotide sequence ID" value="NZ_BAAAZG010000010.1"/>
</dbReference>
<accession>A0ABP7VF96</accession>
<protein>
    <recommendedName>
        <fullName evidence="3">DUF1795 domain-containing protein</fullName>
    </recommendedName>
</protein>
<evidence type="ECO:0000313" key="2">
    <source>
        <dbReference type="Proteomes" id="UP001500683"/>
    </source>
</evidence>
<keyword evidence="2" id="KW-1185">Reference proteome</keyword>
<dbReference type="Proteomes" id="UP001500683">
    <property type="component" value="Unassembled WGS sequence"/>
</dbReference>
<organism evidence="1 2">
    <name type="scientific">Actinomadura miaoliensis</name>
    <dbReference type="NCBI Taxonomy" id="430685"/>
    <lineage>
        <taxon>Bacteria</taxon>
        <taxon>Bacillati</taxon>
        <taxon>Actinomycetota</taxon>
        <taxon>Actinomycetes</taxon>
        <taxon>Streptosporangiales</taxon>
        <taxon>Thermomonosporaceae</taxon>
        <taxon>Actinomadura</taxon>
    </lineage>
</organism>
<dbReference type="EMBL" id="BAAAZG010000010">
    <property type="protein sequence ID" value="GAA4066103.1"/>
    <property type="molecule type" value="Genomic_DNA"/>
</dbReference>
<sequence length="190" mass="20875">MGALAGLPVRYAPMVAVLLACAVLAGCGGGERPRVPAGFTEYRAGAYSFAYPSGWQRRDGQDERGRPTLMFVGPRLPSGAVDGQIHVGRVDGYRQDLGVQLGQFRALATMHRYRLTADRPVDIDGADRAHRFEATYEMQDQNGASVPFTLLGLYVLTDDDVLLEFMLRSPQNGSARSRLPVIFDSFRLDH</sequence>
<gene>
    <name evidence="1" type="ORF">GCM10022214_20480</name>
</gene>